<dbReference type="Gene3D" id="3.40.50.1820">
    <property type="entry name" value="alpha/beta hydrolase"/>
    <property type="match status" value="1"/>
</dbReference>
<name>A0A3D9CW96_9FLAO</name>
<dbReference type="InterPro" id="IPR003140">
    <property type="entry name" value="PLipase/COase/thioEstase"/>
</dbReference>
<proteinExistence type="inferred from homology"/>
<reference evidence="4 5" key="1">
    <citation type="journal article" date="2006" name="Int. J. Syst. Evol. Microbiol.">
        <title>Chryseobacterium hispanicum sp. nov., isolated from the drinking water distribution system of Sevilla, Spain.</title>
        <authorList>
            <person name="Gallego V."/>
            <person name="Garcia M.T."/>
            <person name="Ventosa A."/>
        </authorList>
    </citation>
    <scope>NUCLEOTIDE SEQUENCE [LARGE SCALE GENOMIC DNA]</scope>
    <source>
        <strain evidence="4 5">KCTC 22104</strain>
    </source>
</reference>
<dbReference type="InterPro" id="IPR029058">
    <property type="entry name" value="AB_hydrolase_fold"/>
</dbReference>
<dbReference type="PANTHER" id="PTHR10655:SF17">
    <property type="entry name" value="LYSOPHOSPHOLIPASE-LIKE PROTEIN 1"/>
    <property type="match status" value="1"/>
</dbReference>
<evidence type="ECO:0000313" key="5">
    <source>
        <dbReference type="Proteomes" id="UP000256326"/>
    </source>
</evidence>
<dbReference type="OrthoDB" id="9795555at2"/>
<protein>
    <submittedName>
        <fullName evidence="4">Phospholipase</fullName>
    </submittedName>
</protein>
<feature type="domain" description="Phospholipase/carboxylesterase/thioesterase" evidence="3">
    <location>
        <begin position="14"/>
        <end position="211"/>
    </location>
</feature>
<evidence type="ECO:0000313" key="4">
    <source>
        <dbReference type="EMBL" id="REC69908.1"/>
    </source>
</evidence>
<dbReference type="InterPro" id="IPR050565">
    <property type="entry name" value="LYPA1-2/EST-like"/>
</dbReference>
<dbReference type="PANTHER" id="PTHR10655">
    <property type="entry name" value="LYSOPHOSPHOLIPASE-RELATED"/>
    <property type="match status" value="1"/>
</dbReference>
<evidence type="ECO:0000256" key="1">
    <source>
        <dbReference type="ARBA" id="ARBA00006499"/>
    </source>
</evidence>
<dbReference type="RefSeq" id="WP_116035564.1">
    <property type="nucleotide sequence ID" value="NZ_JBHLVV010000086.1"/>
</dbReference>
<dbReference type="EMBL" id="QNUG01000023">
    <property type="protein sequence ID" value="REC69908.1"/>
    <property type="molecule type" value="Genomic_DNA"/>
</dbReference>
<organism evidence="4 5">
    <name type="scientific">Epilithonimonas hispanica</name>
    <dbReference type="NCBI Taxonomy" id="358687"/>
    <lineage>
        <taxon>Bacteria</taxon>
        <taxon>Pseudomonadati</taxon>
        <taxon>Bacteroidota</taxon>
        <taxon>Flavobacteriia</taxon>
        <taxon>Flavobacteriales</taxon>
        <taxon>Weeksellaceae</taxon>
        <taxon>Chryseobacterium group</taxon>
        <taxon>Epilithonimonas</taxon>
    </lineage>
</organism>
<evidence type="ECO:0000259" key="3">
    <source>
        <dbReference type="Pfam" id="PF02230"/>
    </source>
</evidence>
<gene>
    <name evidence="4" type="ORF">DRF58_11440</name>
</gene>
<keyword evidence="5" id="KW-1185">Reference proteome</keyword>
<evidence type="ECO:0000256" key="2">
    <source>
        <dbReference type="ARBA" id="ARBA00022801"/>
    </source>
</evidence>
<dbReference type="AlphaFoldDB" id="A0A3D9CW96"/>
<keyword evidence="2" id="KW-0378">Hydrolase</keyword>
<dbReference type="Pfam" id="PF02230">
    <property type="entry name" value="Abhydrolase_2"/>
    <property type="match status" value="1"/>
</dbReference>
<comment type="caution">
    <text evidence="4">The sequence shown here is derived from an EMBL/GenBank/DDBJ whole genome shotgun (WGS) entry which is preliminary data.</text>
</comment>
<sequence>MELQYLVREPQNITPETPILFMLHGYGSNEEDLFSFVPTLPEDWLVVSFRAPKDSSYGGFAWFEINFNDPHQFIDENEGNEAVKLVMENIMSVTNRYGLTKNPTHLCGFSQGGMIVYSLALQYPELFNKIAILSSYPEEKMLHNIVNDKKKYEKLRFFVSHGSDDAMIPLEWAKKGAELLYDLSAYFSFREYMNGHGVNQKNYLDLMDFFKK</sequence>
<dbReference type="SUPFAM" id="SSF53474">
    <property type="entry name" value="alpha/beta-Hydrolases"/>
    <property type="match status" value="1"/>
</dbReference>
<dbReference type="Proteomes" id="UP000256326">
    <property type="component" value="Unassembled WGS sequence"/>
</dbReference>
<dbReference type="GO" id="GO:0016787">
    <property type="term" value="F:hydrolase activity"/>
    <property type="evidence" value="ECO:0007669"/>
    <property type="project" value="UniProtKB-KW"/>
</dbReference>
<comment type="similarity">
    <text evidence="1">Belongs to the AB hydrolase superfamily. AB hydrolase 2 family.</text>
</comment>
<accession>A0A3D9CW96</accession>